<feature type="signal peptide" evidence="1">
    <location>
        <begin position="1"/>
        <end position="16"/>
    </location>
</feature>
<keyword evidence="1" id="KW-0732">Signal</keyword>
<gene>
    <name evidence="2" type="ORF">BLNAU_6245</name>
</gene>
<protein>
    <submittedName>
        <fullName evidence="2">Uncharacterized protein</fullName>
    </submittedName>
</protein>
<dbReference type="EMBL" id="JARBJD010000035">
    <property type="protein sequence ID" value="KAK2958742.1"/>
    <property type="molecule type" value="Genomic_DNA"/>
</dbReference>
<evidence type="ECO:0000256" key="1">
    <source>
        <dbReference type="SAM" id="SignalP"/>
    </source>
</evidence>
<feature type="chain" id="PRO_5047481616" evidence="1">
    <location>
        <begin position="17"/>
        <end position="157"/>
    </location>
</feature>
<accession>A0ABQ9Y4R6</accession>
<keyword evidence="3" id="KW-1185">Reference proteome</keyword>
<name>A0ABQ9Y4R6_9EUKA</name>
<proteinExistence type="predicted"/>
<evidence type="ECO:0000313" key="3">
    <source>
        <dbReference type="Proteomes" id="UP001281761"/>
    </source>
</evidence>
<sequence length="157" mass="17761">MLYLLVFCSCFLDAEVIVVDGRSYRLDGLSLGEGKNRPTRIRGNIFYHNFHGSLGNLPKNVTECKFDKLTNAVYYRKQPDGTNACFNVADLSTEEIKAKPNLEGLEFRYTSPSSTGSVTYHLYCHPLSNLIASVDDDFNFVLQWWGSQGCPLEDFEL</sequence>
<comment type="caution">
    <text evidence="2">The sequence shown here is derived from an EMBL/GenBank/DDBJ whole genome shotgun (WGS) entry which is preliminary data.</text>
</comment>
<organism evidence="2 3">
    <name type="scientific">Blattamonas nauphoetae</name>
    <dbReference type="NCBI Taxonomy" id="2049346"/>
    <lineage>
        <taxon>Eukaryota</taxon>
        <taxon>Metamonada</taxon>
        <taxon>Preaxostyla</taxon>
        <taxon>Oxymonadida</taxon>
        <taxon>Blattamonas</taxon>
    </lineage>
</organism>
<dbReference type="Proteomes" id="UP001281761">
    <property type="component" value="Unassembled WGS sequence"/>
</dbReference>
<reference evidence="2 3" key="1">
    <citation type="journal article" date="2022" name="bioRxiv">
        <title>Genomics of Preaxostyla Flagellates Illuminates Evolutionary Transitions and the Path Towards Mitochondrial Loss.</title>
        <authorList>
            <person name="Novak L.V.F."/>
            <person name="Treitli S.C."/>
            <person name="Pyrih J."/>
            <person name="Halakuc P."/>
            <person name="Pipaliya S.V."/>
            <person name="Vacek V."/>
            <person name="Brzon O."/>
            <person name="Soukal P."/>
            <person name="Eme L."/>
            <person name="Dacks J.B."/>
            <person name="Karnkowska A."/>
            <person name="Elias M."/>
            <person name="Hampl V."/>
        </authorList>
    </citation>
    <scope>NUCLEOTIDE SEQUENCE [LARGE SCALE GENOMIC DNA]</scope>
    <source>
        <strain evidence="2">NAU3</strain>
        <tissue evidence="2">Gut</tissue>
    </source>
</reference>
<evidence type="ECO:0000313" key="2">
    <source>
        <dbReference type="EMBL" id="KAK2958742.1"/>
    </source>
</evidence>